<dbReference type="InterPro" id="IPR008929">
    <property type="entry name" value="Chondroitin_lyas"/>
</dbReference>
<gene>
    <name evidence="4" type="ORF">A3F84_07435</name>
</gene>
<evidence type="ECO:0000256" key="1">
    <source>
        <dbReference type="ARBA" id="ARBA00022729"/>
    </source>
</evidence>
<name>A0A1F6CCF4_HANXR</name>
<evidence type="ECO:0000259" key="3">
    <source>
        <dbReference type="Pfam" id="PF05426"/>
    </source>
</evidence>
<evidence type="ECO:0000313" key="5">
    <source>
        <dbReference type="Proteomes" id="UP000178606"/>
    </source>
</evidence>
<dbReference type="Gene3D" id="1.50.10.100">
    <property type="entry name" value="Chondroitin AC/alginate lyase"/>
    <property type="match status" value="1"/>
</dbReference>
<evidence type="ECO:0000256" key="2">
    <source>
        <dbReference type="ARBA" id="ARBA00023239"/>
    </source>
</evidence>
<dbReference type="GO" id="GO:0016829">
    <property type="term" value="F:lyase activity"/>
    <property type="evidence" value="ECO:0007669"/>
    <property type="project" value="UniProtKB-KW"/>
</dbReference>
<evidence type="ECO:0000313" key="4">
    <source>
        <dbReference type="EMBL" id="OGG46667.1"/>
    </source>
</evidence>
<comment type="caution">
    <text evidence="4">The sequence shown here is derived from an EMBL/GenBank/DDBJ whole genome shotgun (WGS) entry which is preliminary data.</text>
</comment>
<dbReference type="Pfam" id="PF05426">
    <property type="entry name" value="Alginate_lyase"/>
    <property type="match status" value="1"/>
</dbReference>
<sequence length="324" mass="35382">MTSYTFRRPAMYLNASEIAAVKGRLGRQPWARAYDRLLDSAAVAMRRAPDPVRGDYAPADRPRLFRDCSAVRDLGLTFALTGEEPYARKAAACLLTWSGAMSPRFPSPSSVPDLCAALAAMFYGVDLIWRSRGFTGEDKARLAAWADGLACDLKERSPAPCDPAAGWALTFFAASALVVEDPAWFDLAFDGFRPVLAAQIEPDGTVSRQQGRDEGLRDSLLTLKALTCVAEIARHQGIDLYNAGVDGRSLKAACLRHAPFLLRDEAWPGAERVVGESHAELYEIAFRVWGEAAFAEVLRRRGRNAWDGRILGPVVLTHGAELNG</sequence>
<dbReference type="SUPFAM" id="SSF48230">
    <property type="entry name" value="Chondroitin AC/alginate lyase"/>
    <property type="match status" value="1"/>
</dbReference>
<protein>
    <recommendedName>
        <fullName evidence="3">Alginate lyase domain-containing protein</fullName>
    </recommendedName>
</protein>
<dbReference type="EMBL" id="MFKF01000289">
    <property type="protein sequence ID" value="OGG46667.1"/>
    <property type="molecule type" value="Genomic_DNA"/>
</dbReference>
<dbReference type="AlphaFoldDB" id="A0A1F6CCF4"/>
<dbReference type="GO" id="GO:0042597">
    <property type="term" value="C:periplasmic space"/>
    <property type="evidence" value="ECO:0007669"/>
    <property type="project" value="InterPro"/>
</dbReference>
<feature type="domain" description="Alginate lyase" evidence="3">
    <location>
        <begin position="56"/>
        <end position="267"/>
    </location>
</feature>
<dbReference type="InterPro" id="IPR008397">
    <property type="entry name" value="Alginate_lyase_dom"/>
</dbReference>
<proteinExistence type="predicted"/>
<reference evidence="4 5" key="1">
    <citation type="journal article" date="2016" name="Nat. Commun.">
        <title>Thousands of microbial genomes shed light on interconnected biogeochemical processes in an aquifer system.</title>
        <authorList>
            <person name="Anantharaman K."/>
            <person name="Brown C.T."/>
            <person name="Hug L.A."/>
            <person name="Sharon I."/>
            <person name="Castelle C.J."/>
            <person name="Probst A.J."/>
            <person name="Thomas B.C."/>
            <person name="Singh A."/>
            <person name="Wilkins M.J."/>
            <person name="Karaoz U."/>
            <person name="Brodie E.L."/>
            <person name="Williams K.H."/>
            <person name="Hubbard S.S."/>
            <person name="Banfield J.F."/>
        </authorList>
    </citation>
    <scope>NUCLEOTIDE SEQUENCE [LARGE SCALE GENOMIC DNA]</scope>
    <source>
        <strain evidence="5">RIFCSPLOWO2_12_FULL_64_10</strain>
    </source>
</reference>
<organism evidence="4 5">
    <name type="scientific">Handelsmanbacteria sp. (strain RIFCSPLOWO2_12_FULL_64_10)</name>
    <dbReference type="NCBI Taxonomy" id="1817868"/>
    <lineage>
        <taxon>Bacteria</taxon>
        <taxon>Candidatus Handelsmaniibacteriota</taxon>
    </lineage>
</organism>
<keyword evidence="1" id="KW-0732">Signal</keyword>
<keyword evidence="2" id="KW-0456">Lyase</keyword>
<accession>A0A1F6CCF4</accession>
<dbReference type="Proteomes" id="UP000178606">
    <property type="component" value="Unassembled WGS sequence"/>
</dbReference>